<dbReference type="RefSeq" id="WP_011177153.1">
    <property type="nucleotide sequence ID" value="NC_005877.1"/>
</dbReference>
<feature type="region of interest" description="Disordered" evidence="1">
    <location>
        <begin position="130"/>
        <end position="152"/>
    </location>
</feature>
<evidence type="ECO:0000313" key="2">
    <source>
        <dbReference type="EMBL" id="AAT42937.1"/>
    </source>
</evidence>
<dbReference type="EMBL" id="AE017261">
    <property type="protein sequence ID" value="AAT42937.1"/>
    <property type="molecule type" value="Genomic_DNA"/>
</dbReference>
<dbReference type="AlphaFoldDB" id="Q6L265"/>
<dbReference type="Proteomes" id="UP000000438">
    <property type="component" value="Chromosome"/>
</dbReference>
<dbReference type="GeneID" id="2844924"/>
<accession>Q6L265</accession>
<dbReference type="KEGG" id="pto:PTO0352"/>
<reference evidence="2 3" key="1">
    <citation type="journal article" date="2004" name="Proc. Natl. Acad. Sci. U.S.A.">
        <title>Genome sequence of Picrophilus torridus and its implications for life around pH 0.</title>
        <authorList>
            <person name="Futterer O."/>
            <person name="Angelov A."/>
            <person name="Liesegang H."/>
            <person name="Gottschalk G."/>
            <person name="Schleper C."/>
            <person name="Schepers B."/>
            <person name="Dock C."/>
            <person name="Antranikian G."/>
            <person name="Liebl W."/>
        </authorList>
    </citation>
    <scope>NUCLEOTIDE SEQUENCE [LARGE SCALE GENOMIC DNA]</scope>
    <source>
        <strain evidence="3">ATCC 700027 / DSM 9790 / JCM 10055 / NBRC 100828</strain>
    </source>
</reference>
<name>Q6L265_PICTO</name>
<protein>
    <submittedName>
        <fullName evidence="2">Uncharacterized protein</fullName>
    </submittedName>
</protein>
<dbReference type="HOGENOM" id="CLU_1718276_0_0_2"/>
<organism evidence="2 3">
    <name type="scientific">Picrophilus torridus (strain ATCC 700027 / DSM 9790 / JCM 10055 / NBRC 100828 / KAW 2/3)</name>
    <dbReference type="NCBI Taxonomy" id="1122961"/>
    <lineage>
        <taxon>Archaea</taxon>
        <taxon>Methanobacteriati</taxon>
        <taxon>Thermoplasmatota</taxon>
        <taxon>Thermoplasmata</taxon>
        <taxon>Thermoplasmatales</taxon>
        <taxon>Picrophilaceae</taxon>
        <taxon>Picrophilus</taxon>
    </lineage>
</organism>
<dbReference type="InParanoid" id="Q6L265"/>
<gene>
    <name evidence="2" type="ordered locus">PTO0352</name>
</gene>
<feature type="compositionally biased region" description="Acidic residues" evidence="1">
    <location>
        <begin position="137"/>
        <end position="152"/>
    </location>
</feature>
<dbReference type="PaxDb" id="263820-PTO0352"/>
<evidence type="ECO:0000256" key="1">
    <source>
        <dbReference type="SAM" id="MobiDB-lite"/>
    </source>
</evidence>
<sequence>MKITIHGNQKTMPIYYVFNQNNGFIIHSQKITPLRDIIIPSGFVISKNQIYQVLRLLKKQIKKLLSKIPIQVNKKNNAIYYVFNQKMDFLYIPFKMKALNGIIMPKTCLMLKNAIYQEGFPFKMPFPVRRPDNIPDYPEEPDDDPGDDPDDS</sequence>
<proteinExistence type="predicted"/>
<evidence type="ECO:0000313" key="3">
    <source>
        <dbReference type="Proteomes" id="UP000000438"/>
    </source>
</evidence>
<dbReference type="STRING" id="263820.PTO0352"/>